<evidence type="ECO:0000313" key="1">
    <source>
        <dbReference type="EMBL" id="RIB00980.1"/>
    </source>
</evidence>
<keyword evidence="2" id="KW-1185">Reference proteome</keyword>
<dbReference type="EMBL" id="QKWP01003418">
    <property type="protein sequence ID" value="RIB00980.1"/>
    <property type="molecule type" value="Genomic_DNA"/>
</dbReference>
<dbReference type="AlphaFoldDB" id="A0A397TSH3"/>
<sequence>MRFNLSFQIPQIRIEICENNVFFQYKKKKKKPPKNLDLDLNVCENLNENSEMTSLDESIDLTINKDKNSKITPLDQSIDLTVNEDKNSEITPATSTIKENKGKGKTLARLHHGSLWKNILPNCQVIYN</sequence>
<protein>
    <submittedName>
        <fullName evidence="1">Uncharacterized protein</fullName>
    </submittedName>
</protein>
<dbReference type="Proteomes" id="UP000266673">
    <property type="component" value="Unassembled WGS sequence"/>
</dbReference>
<proteinExistence type="predicted"/>
<gene>
    <name evidence="1" type="ORF">C2G38_2232244</name>
</gene>
<accession>A0A397TSH3</accession>
<evidence type="ECO:0000313" key="2">
    <source>
        <dbReference type="Proteomes" id="UP000266673"/>
    </source>
</evidence>
<reference evidence="1 2" key="1">
    <citation type="submission" date="2018-06" db="EMBL/GenBank/DDBJ databases">
        <title>Comparative genomics reveals the genomic features of Rhizophagus irregularis, R. cerebriforme, R. diaphanum and Gigaspora rosea, and their symbiotic lifestyle signature.</title>
        <authorList>
            <person name="Morin E."/>
            <person name="San Clemente H."/>
            <person name="Chen E.C.H."/>
            <person name="De La Providencia I."/>
            <person name="Hainaut M."/>
            <person name="Kuo A."/>
            <person name="Kohler A."/>
            <person name="Murat C."/>
            <person name="Tang N."/>
            <person name="Roy S."/>
            <person name="Loubradou J."/>
            <person name="Henrissat B."/>
            <person name="Grigoriev I.V."/>
            <person name="Corradi N."/>
            <person name="Roux C."/>
            <person name="Martin F.M."/>
        </authorList>
    </citation>
    <scope>NUCLEOTIDE SEQUENCE [LARGE SCALE GENOMIC DNA]</scope>
    <source>
        <strain evidence="1 2">DAOM 194757</strain>
    </source>
</reference>
<name>A0A397TSH3_9GLOM</name>
<organism evidence="1 2">
    <name type="scientific">Gigaspora rosea</name>
    <dbReference type="NCBI Taxonomy" id="44941"/>
    <lineage>
        <taxon>Eukaryota</taxon>
        <taxon>Fungi</taxon>
        <taxon>Fungi incertae sedis</taxon>
        <taxon>Mucoromycota</taxon>
        <taxon>Glomeromycotina</taxon>
        <taxon>Glomeromycetes</taxon>
        <taxon>Diversisporales</taxon>
        <taxon>Gigasporaceae</taxon>
        <taxon>Gigaspora</taxon>
    </lineage>
</organism>
<comment type="caution">
    <text evidence="1">The sequence shown here is derived from an EMBL/GenBank/DDBJ whole genome shotgun (WGS) entry which is preliminary data.</text>
</comment>